<organism evidence="7 8">
    <name type="scientific">Noviluteimonas lactosilytica</name>
    <dbReference type="NCBI Taxonomy" id="2888523"/>
    <lineage>
        <taxon>Bacteria</taxon>
        <taxon>Pseudomonadati</taxon>
        <taxon>Pseudomonadota</taxon>
        <taxon>Gammaproteobacteria</taxon>
        <taxon>Lysobacterales</taxon>
        <taxon>Lysobacteraceae</taxon>
        <taxon>Noviluteimonas</taxon>
    </lineage>
</organism>
<feature type="transmembrane region" description="Helical" evidence="6">
    <location>
        <begin position="86"/>
        <end position="107"/>
    </location>
</feature>
<dbReference type="PANTHER" id="PTHR39087:SF2">
    <property type="entry name" value="UPF0104 MEMBRANE PROTEIN MJ1595"/>
    <property type="match status" value="1"/>
</dbReference>
<comment type="caution">
    <text evidence="7">The sequence shown here is derived from an EMBL/GenBank/DDBJ whole genome shotgun (WGS) entry which is preliminary data.</text>
</comment>
<dbReference type="Proteomes" id="UP001165293">
    <property type="component" value="Unassembled WGS sequence"/>
</dbReference>
<dbReference type="InterPro" id="IPR022791">
    <property type="entry name" value="L-PG_synthase/AglD"/>
</dbReference>
<dbReference type="Pfam" id="PF03706">
    <property type="entry name" value="LPG_synthase_TM"/>
    <property type="match status" value="1"/>
</dbReference>
<evidence type="ECO:0000256" key="6">
    <source>
        <dbReference type="SAM" id="Phobius"/>
    </source>
</evidence>
<evidence type="ECO:0000256" key="5">
    <source>
        <dbReference type="ARBA" id="ARBA00023136"/>
    </source>
</evidence>
<feature type="transmembrane region" description="Helical" evidence="6">
    <location>
        <begin position="127"/>
        <end position="149"/>
    </location>
</feature>
<evidence type="ECO:0000313" key="7">
    <source>
        <dbReference type="EMBL" id="MCC8363476.1"/>
    </source>
</evidence>
<feature type="transmembrane region" description="Helical" evidence="6">
    <location>
        <begin position="15"/>
        <end position="33"/>
    </location>
</feature>
<accession>A0ABS8JIS3</accession>
<gene>
    <name evidence="7" type="ORF">LK996_10365</name>
</gene>
<proteinExistence type="predicted"/>
<feature type="transmembrane region" description="Helical" evidence="6">
    <location>
        <begin position="169"/>
        <end position="191"/>
    </location>
</feature>
<comment type="subcellular location">
    <subcellularLocation>
        <location evidence="1">Cell membrane</location>
        <topology evidence="1">Multi-pass membrane protein</topology>
    </subcellularLocation>
</comment>
<keyword evidence="4 6" id="KW-1133">Transmembrane helix</keyword>
<feature type="transmembrane region" description="Helical" evidence="6">
    <location>
        <begin position="285"/>
        <end position="308"/>
    </location>
</feature>
<keyword evidence="8" id="KW-1185">Reference proteome</keyword>
<dbReference type="RefSeq" id="WP_230527097.1">
    <property type="nucleotide sequence ID" value="NZ_JAJGAK010000002.1"/>
</dbReference>
<evidence type="ECO:0000256" key="2">
    <source>
        <dbReference type="ARBA" id="ARBA00022475"/>
    </source>
</evidence>
<name>A0ABS8JIS3_9GAMM</name>
<evidence type="ECO:0000256" key="4">
    <source>
        <dbReference type="ARBA" id="ARBA00022989"/>
    </source>
</evidence>
<keyword evidence="2" id="KW-1003">Cell membrane</keyword>
<feature type="transmembrane region" description="Helical" evidence="6">
    <location>
        <begin position="211"/>
        <end position="234"/>
    </location>
</feature>
<evidence type="ECO:0000256" key="1">
    <source>
        <dbReference type="ARBA" id="ARBA00004651"/>
    </source>
</evidence>
<evidence type="ECO:0000313" key="8">
    <source>
        <dbReference type="Proteomes" id="UP001165293"/>
    </source>
</evidence>
<feature type="transmembrane region" description="Helical" evidence="6">
    <location>
        <begin position="45"/>
        <end position="66"/>
    </location>
</feature>
<protein>
    <submittedName>
        <fullName evidence="7">Lysylphosphatidylglycerol synthase domain-containing protein</fullName>
    </submittedName>
</protein>
<sequence length="324" mass="34644">MTHPRHRWWRRAKRAAFAVFLCIAAYLIVRAALSIDWQEVRKVLADLSASTIAIALGLTALSYLLYTGYDVAARTYAGHHVPTPRVMAISAIAYAFALNIGAAVGGAGFRLRMYAREGVTLGRITRVIGFCVATNWVGYMLIAGVLFAIGTVVPPPDFPLRAFGLGSGAALRAIGVVLLACAFAYFVACHVTHGRVYHVRGHHFRFPTPRLALLQFAMAATNWTLIGLVCAQFLPQVGDAQVIATVLLASVATALAHVPAGIGVLEAVFIAMLGHRVPPAHLVGALLAFRACYYLLPLLIAAAGYAWLELASRPSSTSPSVAKQ</sequence>
<dbReference type="PANTHER" id="PTHR39087">
    <property type="entry name" value="UPF0104 MEMBRANE PROTEIN MJ1595"/>
    <property type="match status" value="1"/>
</dbReference>
<keyword evidence="5 6" id="KW-0472">Membrane</keyword>
<dbReference type="EMBL" id="JAJGAK010000002">
    <property type="protein sequence ID" value="MCC8363476.1"/>
    <property type="molecule type" value="Genomic_DNA"/>
</dbReference>
<evidence type="ECO:0000256" key="3">
    <source>
        <dbReference type="ARBA" id="ARBA00022692"/>
    </source>
</evidence>
<keyword evidence="3 6" id="KW-0812">Transmembrane</keyword>
<reference evidence="7" key="1">
    <citation type="submission" date="2021-10" db="EMBL/GenBank/DDBJ databases">
        <authorList>
            <person name="Lyu M."/>
            <person name="Wang X."/>
            <person name="Meng X."/>
            <person name="Xu K."/>
        </authorList>
    </citation>
    <scope>NUCLEOTIDE SEQUENCE</scope>
    <source>
        <strain evidence="7">A6</strain>
    </source>
</reference>
<feature type="transmembrane region" description="Helical" evidence="6">
    <location>
        <begin position="240"/>
        <end position="273"/>
    </location>
</feature>